<dbReference type="PROSITE" id="PS00237">
    <property type="entry name" value="G_PROTEIN_RECEP_F1_1"/>
    <property type="match status" value="1"/>
</dbReference>
<organism evidence="12 13">
    <name type="scientific">Albula goreensis</name>
    <dbReference type="NCBI Taxonomy" id="1534307"/>
    <lineage>
        <taxon>Eukaryota</taxon>
        <taxon>Metazoa</taxon>
        <taxon>Chordata</taxon>
        <taxon>Craniata</taxon>
        <taxon>Vertebrata</taxon>
        <taxon>Euteleostomi</taxon>
        <taxon>Actinopterygii</taxon>
        <taxon>Neopterygii</taxon>
        <taxon>Teleostei</taxon>
        <taxon>Albuliformes</taxon>
        <taxon>Albulidae</taxon>
        <taxon>Albula</taxon>
    </lineage>
</organism>
<evidence type="ECO:0000313" key="13">
    <source>
        <dbReference type="Proteomes" id="UP000829720"/>
    </source>
</evidence>
<evidence type="ECO:0000256" key="6">
    <source>
        <dbReference type="ARBA" id="ARBA00023170"/>
    </source>
</evidence>
<feature type="transmembrane region" description="Helical" evidence="10">
    <location>
        <begin position="226"/>
        <end position="249"/>
    </location>
</feature>
<keyword evidence="4 8" id="KW-0297">G-protein coupled receptor</keyword>
<dbReference type="PANTHER" id="PTHR24243">
    <property type="entry name" value="G-PROTEIN COUPLED RECEPTOR"/>
    <property type="match status" value="1"/>
</dbReference>
<evidence type="ECO:0000256" key="3">
    <source>
        <dbReference type="ARBA" id="ARBA00022989"/>
    </source>
</evidence>
<accession>A0A8T3DMS2</accession>
<dbReference type="GO" id="GO:0005886">
    <property type="term" value="C:plasma membrane"/>
    <property type="evidence" value="ECO:0007669"/>
    <property type="project" value="TreeGrafter"/>
</dbReference>
<evidence type="ECO:0000256" key="7">
    <source>
        <dbReference type="ARBA" id="ARBA00023224"/>
    </source>
</evidence>
<keyword evidence="7 8" id="KW-0807">Transducer</keyword>
<gene>
    <name evidence="12" type="ORF">AGOR_G00075880</name>
</gene>
<evidence type="ECO:0000256" key="9">
    <source>
        <dbReference type="SAM" id="MobiDB-lite"/>
    </source>
</evidence>
<evidence type="ECO:0000259" key="11">
    <source>
        <dbReference type="PROSITE" id="PS50262"/>
    </source>
</evidence>
<keyword evidence="2 8" id="KW-0812">Transmembrane</keyword>
<evidence type="ECO:0000313" key="12">
    <source>
        <dbReference type="EMBL" id="KAI1898779.1"/>
    </source>
</evidence>
<dbReference type="PRINTS" id="PR01157">
    <property type="entry name" value="P2YPURNOCPTR"/>
</dbReference>
<dbReference type="PRINTS" id="PR00237">
    <property type="entry name" value="GPCRRHODOPSN"/>
</dbReference>
<feature type="transmembrane region" description="Helical" evidence="10">
    <location>
        <begin position="270"/>
        <end position="287"/>
    </location>
</feature>
<dbReference type="InterPro" id="IPR017452">
    <property type="entry name" value="GPCR_Rhodpsn_7TM"/>
</dbReference>
<evidence type="ECO:0000256" key="8">
    <source>
        <dbReference type="RuleBase" id="RU000688"/>
    </source>
</evidence>
<feature type="transmembrane region" description="Helical" evidence="10">
    <location>
        <begin position="307"/>
        <end position="329"/>
    </location>
</feature>
<keyword evidence="6 8" id="KW-0675">Receptor</keyword>
<keyword evidence="5 10" id="KW-0472">Membrane</keyword>
<evidence type="ECO:0000256" key="5">
    <source>
        <dbReference type="ARBA" id="ARBA00023136"/>
    </source>
</evidence>
<proteinExistence type="inferred from homology"/>
<dbReference type="EMBL" id="JAERUA010000006">
    <property type="protein sequence ID" value="KAI1898779.1"/>
    <property type="molecule type" value="Genomic_DNA"/>
</dbReference>
<name>A0A8T3DMS2_9TELE</name>
<protein>
    <recommendedName>
        <fullName evidence="11">G-protein coupled receptors family 1 profile domain-containing protein</fullName>
    </recommendedName>
</protein>
<dbReference type="Pfam" id="PF00001">
    <property type="entry name" value="7tm_1"/>
    <property type="match status" value="1"/>
</dbReference>
<dbReference type="GO" id="GO:0009755">
    <property type="term" value="P:hormone-mediated signaling pathway"/>
    <property type="evidence" value="ECO:0007669"/>
    <property type="project" value="TreeGrafter"/>
</dbReference>
<dbReference type="InterPro" id="IPR000276">
    <property type="entry name" value="GPCR_Rhodpsn"/>
</dbReference>
<reference evidence="12" key="1">
    <citation type="submission" date="2021-01" db="EMBL/GenBank/DDBJ databases">
        <authorList>
            <person name="Zahm M."/>
            <person name="Roques C."/>
            <person name="Cabau C."/>
            <person name="Klopp C."/>
            <person name="Donnadieu C."/>
            <person name="Jouanno E."/>
            <person name="Lampietro C."/>
            <person name="Louis A."/>
            <person name="Herpin A."/>
            <person name="Echchiki A."/>
            <person name="Berthelot C."/>
            <person name="Parey E."/>
            <person name="Roest-Crollius H."/>
            <person name="Braasch I."/>
            <person name="Postlethwait J."/>
            <person name="Bobe J."/>
            <person name="Montfort J."/>
            <person name="Bouchez O."/>
            <person name="Begum T."/>
            <person name="Mejri S."/>
            <person name="Adams A."/>
            <person name="Chen W.-J."/>
            <person name="Guiguen Y."/>
        </authorList>
    </citation>
    <scope>NUCLEOTIDE SEQUENCE</scope>
    <source>
        <tissue evidence="12">Blood</tissue>
    </source>
</reference>
<dbReference type="Proteomes" id="UP000829720">
    <property type="component" value="Unassembled WGS sequence"/>
</dbReference>
<keyword evidence="3 10" id="KW-1133">Transmembrane helix</keyword>
<dbReference type="SMART" id="SM01381">
    <property type="entry name" value="7TM_GPCR_Srsx"/>
    <property type="match status" value="1"/>
</dbReference>
<keyword evidence="13" id="KW-1185">Reference proteome</keyword>
<comment type="caution">
    <text evidence="12">The sequence shown here is derived from an EMBL/GenBank/DDBJ whole genome shotgun (WGS) entry which is preliminary data.</text>
</comment>
<dbReference type="GO" id="GO:0001616">
    <property type="term" value="F:growth hormone secretagogue receptor activity"/>
    <property type="evidence" value="ECO:0007669"/>
    <property type="project" value="TreeGrafter"/>
</dbReference>
<dbReference type="AlphaFoldDB" id="A0A8T3DMS2"/>
<evidence type="ECO:0000256" key="1">
    <source>
        <dbReference type="ARBA" id="ARBA00004141"/>
    </source>
</evidence>
<dbReference type="OrthoDB" id="5962705at2759"/>
<feature type="transmembrane region" description="Helical" evidence="10">
    <location>
        <begin position="80"/>
        <end position="99"/>
    </location>
</feature>
<dbReference type="Gene3D" id="1.20.1070.10">
    <property type="entry name" value="Rhodopsin 7-helix transmembrane proteins"/>
    <property type="match status" value="1"/>
</dbReference>
<dbReference type="PANTHER" id="PTHR24243:SF7">
    <property type="entry name" value="GROWTH HORMONE SECRETAGOGUE RECEPTOR TYPE 1"/>
    <property type="match status" value="1"/>
</dbReference>
<sequence>MMDPVMGENASRWACGVTCSNNSGDNNGQGPPDQQEALFSMLELVLVTTVCVVLLVVGLVGNTLTILVVRLRRDLRSTTYMYLCSMAFSDIFIFLLMPVDLYRKCVSVLLAPSVATFLQLWRYRPWLLGDLVCKLSQFVSEVCTYSSILHITALSVERYLAVCFPLRAKVLVTRGKVKVLIGLLWVLALASAGPIFALVGVEQVGDSGESECRCTQYGASSGLLGIMTWLSNLYFLVPLCCLSLLYSLIARKLWHRRHCANRDRANRQTVKMLAVIVLAFVLCWLPFHVGRTLFSVSLGTSPDMYYITQYFNLVSFVLFYLSAAINPILYNTMSARYRSAVRGLLGLSARGERHQSRGEPSPHPQYSQTPQHSQSTTYM</sequence>
<comment type="similarity">
    <text evidence="8">Belongs to the G-protein coupled receptor 1 family.</text>
</comment>
<evidence type="ECO:0000256" key="4">
    <source>
        <dbReference type="ARBA" id="ARBA00023040"/>
    </source>
</evidence>
<feature type="region of interest" description="Disordered" evidence="9">
    <location>
        <begin position="350"/>
        <end position="379"/>
    </location>
</feature>
<evidence type="ECO:0000256" key="2">
    <source>
        <dbReference type="ARBA" id="ARBA00022692"/>
    </source>
</evidence>
<dbReference type="PROSITE" id="PS50262">
    <property type="entry name" value="G_PROTEIN_RECEP_F1_2"/>
    <property type="match status" value="1"/>
</dbReference>
<dbReference type="SUPFAM" id="SSF81321">
    <property type="entry name" value="Family A G protein-coupled receptor-like"/>
    <property type="match status" value="1"/>
</dbReference>
<feature type="transmembrane region" description="Helical" evidence="10">
    <location>
        <begin position="179"/>
        <end position="201"/>
    </location>
</feature>
<comment type="subcellular location">
    <subcellularLocation>
        <location evidence="1">Membrane</location>
        <topology evidence="1">Multi-pass membrane protein</topology>
    </subcellularLocation>
</comment>
<feature type="transmembrane region" description="Helical" evidence="10">
    <location>
        <begin position="44"/>
        <end position="68"/>
    </location>
</feature>
<feature type="domain" description="G-protein coupled receptors family 1 profile" evidence="11">
    <location>
        <begin position="61"/>
        <end position="330"/>
    </location>
</feature>
<feature type="compositionally biased region" description="Polar residues" evidence="9">
    <location>
        <begin position="364"/>
        <end position="379"/>
    </location>
</feature>
<evidence type="ECO:0000256" key="10">
    <source>
        <dbReference type="SAM" id="Phobius"/>
    </source>
</evidence>